<name>A0A520MWR9_9GAMM</name>
<gene>
    <name evidence="2" type="ORF">EVA94_00160</name>
</gene>
<dbReference type="Pfam" id="PF04168">
    <property type="entry name" value="Alpha-E"/>
    <property type="match status" value="1"/>
</dbReference>
<dbReference type="InterPro" id="IPR007296">
    <property type="entry name" value="DUF403"/>
</dbReference>
<proteinExistence type="predicted"/>
<sequence>MLSSTAEKTYWLSRYIERIENTSRLIIVNSDLLLDIPHDESDDLKHLIQITGHLSDFKKKNTKENVFYFLIQDKKNPSSIKFSIEMAKMNSRYLLTMLPKSAWEQFNNLYLDFNSKNKPYSEDLYQIIRNSQRFFAIISDGMQRNDVFNFIKLGRFIERADMLSRIIEDQILRKENHVNKYYQNLQWSSVLRSVNGFESFKTINKDNLSQEIVLKFLIMEKLFPRSLKYCVEKLLEVQKYLPKSSLVKKDISILLEDFSNDELFRNDKKMLKLLDNFQLGLINVDKAINDRFFN</sequence>
<dbReference type="Proteomes" id="UP000315498">
    <property type="component" value="Unassembled WGS sequence"/>
</dbReference>
<accession>A0A520MWR9</accession>
<dbReference type="EMBL" id="SHBG01000001">
    <property type="protein sequence ID" value="RZO25672.1"/>
    <property type="molecule type" value="Genomic_DNA"/>
</dbReference>
<evidence type="ECO:0000259" key="1">
    <source>
        <dbReference type="Pfam" id="PF04168"/>
    </source>
</evidence>
<feature type="domain" description="DUF403" evidence="1">
    <location>
        <begin position="1"/>
        <end position="293"/>
    </location>
</feature>
<reference evidence="2 3" key="1">
    <citation type="submission" date="2019-02" db="EMBL/GenBank/DDBJ databases">
        <title>Prokaryotic population dynamics and viral predation in marine succession experiment using metagenomics: the confinement effect.</title>
        <authorList>
            <person name="Haro-Moreno J.M."/>
            <person name="Rodriguez-Valera F."/>
            <person name="Lopez-Perez M."/>
        </authorList>
    </citation>
    <scope>NUCLEOTIDE SEQUENCE [LARGE SCALE GENOMIC DNA]</scope>
    <source>
        <strain evidence="2">MED-G161</strain>
    </source>
</reference>
<organism evidence="2 3">
    <name type="scientific">SAR86 cluster bacterium</name>
    <dbReference type="NCBI Taxonomy" id="2030880"/>
    <lineage>
        <taxon>Bacteria</taxon>
        <taxon>Pseudomonadati</taxon>
        <taxon>Pseudomonadota</taxon>
        <taxon>Gammaproteobacteria</taxon>
        <taxon>SAR86 cluster</taxon>
    </lineage>
</organism>
<dbReference type="PANTHER" id="PTHR34595">
    <property type="entry name" value="BLR5612 PROTEIN"/>
    <property type="match status" value="1"/>
</dbReference>
<dbReference type="PANTHER" id="PTHR34595:SF7">
    <property type="entry name" value="SLL1039 PROTEIN"/>
    <property type="match status" value="1"/>
</dbReference>
<dbReference type="InterPro" id="IPR051680">
    <property type="entry name" value="ATP-dep_Glu-Cys_Ligase-2"/>
</dbReference>
<evidence type="ECO:0000313" key="2">
    <source>
        <dbReference type="EMBL" id="RZO25672.1"/>
    </source>
</evidence>
<dbReference type="AlphaFoldDB" id="A0A520MWR9"/>
<evidence type="ECO:0000313" key="3">
    <source>
        <dbReference type="Proteomes" id="UP000315498"/>
    </source>
</evidence>
<protein>
    <submittedName>
        <fullName evidence="2">Alpha-E domain-containing protein</fullName>
    </submittedName>
</protein>
<comment type="caution">
    <text evidence="2">The sequence shown here is derived from an EMBL/GenBank/DDBJ whole genome shotgun (WGS) entry which is preliminary data.</text>
</comment>